<dbReference type="SFLD" id="SFLDS00029">
    <property type="entry name" value="Radical_SAM"/>
    <property type="match status" value="1"/>
</dbReference>
<dbReference type="PANTHER" id="PTHR43273">
    <property type="entry name" value="ANAEROBIC SULFATASE-MATURATING ENZYME HOMOLOG ASLB-RELATED"/>
    <property type="match status" value="1"/>
</dbReference>
<keyword evidence="4" id="KW-0408">Iron</keyword>
<dbReference type="PROSITE" id="PS51918">
    <property type="entry name" value="RADICAL_SAM"/>
    <property type="match status" value="1"/>
</dbReference>
<evidence type="ECO:0000313" key="8">
    <source>
        <dbReference type="EMBL" id="GAP43782.1"/>
    </source>
</evidence>
<dbReference type="GO" id="GO:0046872">
    <property type="term" value="F:metal ion binding"/>
    <property type="evidence" value="ECO:0007669"/>
    <property type="project" value="UniProtKB-KW"/>
</dbReference>
<protein>
    <submittedName>
        <fullName evidence="8">Sulfatase maturation enzyme AslB, radical SAM superfamily</fullName>
    </submittedName>
</protein>
<dbReference type="Gene3D" id="3.20.20.70">
    <property type="entry name" value="Aldolase class I"/>
    <property type="match status" value="1"/>
</dbReference>
<evidence type="ECO:0000259" key="7">
    <source>
        <dbReference type="PROSITE" id="PS51918"/>
    </source>
</evidence>
<keyword evidence="9" id="KW-1185">Reference proteome</keyword>
<dbReference type="InterPro" id="IPR013785">
    <property type="entry name" value="Aldolase_TIM"/>
</dbReference>
<dbReference type="InterPro" id="IPR007197">
    <property type="entry name" value="rSAM"/>
</dbReference>
<dbReference type="SFLD" id="SFLDG01067">
    <property type="entry name" value="SPASM/twitch_domain_containing"/>
    <property type="match status" value="1"/>
</dbReference>
<evidence type="ECO:0000313" key="9">
    <source>
        <dbReference type="Proteomes" id="UP000053091"/>
    </source>
</evidence>
<evidence type="ECO:0000256" key="5">
    <source>
        <dbReference type="ARBA" id="ARBA00023014"/>
    </source>
</evidence>
<keyword evidence="5" id="KW-0411">Iron-sulfur</keyword>
<dbReference type="RefSeq" id="WP_062041468.1">
    <property type="nucleotide sequence ID" value="NZ_DF968182.1"/>
</dbReference>
<dbReference type="GO" id="GO:0051536">
    <property type="term" value="F:iron-sulfur cluster binding"/>
    <property type="evidence" value="ECO:0007669"/>
    <property type="project" value="UniProtKB-KW"/>
</dbReference>
<sequence length="451" mass="50245">MDKAGMNQQAATEPKKVFVIPPGPEFRPEHREHSILYAPFAASAMLLSPEKRGLFEAWLTGCGAQGMPREYENMLRPVRTVKPVFSPLEYNTLSVIAGFNCNFHCSYCYSAGSRSGAEIASEQLEAAIRHLLDAGRSSSRERSIFITGGGEPLLLRRVLFPAIAGARRLAAQNGLSLTVMMMTNGALINDDIARELLAPGIHPCISFEILEDVQQKQRGHYRQVVAGIDCLLNAGLIPSVSATITPGNAGRQVEMLQQARHRFPAITEFSFDPVVDNSLFTSAVELEAFYTRYLDGFFAARHFARKNGLHLFCSLMERFDRLTTRYCRGQLCLTPGGSISICHTIAAPSDTGYEACVYGKADNDRLTFDMEKFTRLMNDDLHAHPECNDCFARWNCGGGCLMVRTRLDKASLDAHCNFTREFTRRFLYDNLVMTVPSGINDLLKEPENNIY</sequence>
<name>A0A0S7C2Y4_9BACT</name>
<dbReference type="Pfam" id="PF04055">
    <property type="entry name" value="Radical_SAM"/>
    <property type="match status" value="1"/>
</dbReference>
<dbReference type="SUPFAM" id="SSF102114">
    <property type="entry name" value="Radical SAM enzymes"/>
    <property type="match status" value="1"/>
</dbReference>
<dbReference type="AlphaFoldDB" id="A0A0S7C2Y4"/>
<gene>
    <name evidence="8" type="ORF">TBC1_111940</name>
</gene>
<comment type="cofactor">
    <cofactor evidence="1">
        <name>[4Fe-4S] cluster</name>
        <dbReference type="ChEBI" id="CHEBI:49883"/>
    </cofactor>
</comment>
<dbReference type="PANTHER" id="PTHR43273:SF3">
    <property type="entry name" value="ANAEROBIC SULFATASE-MATURATING ENZYME HOMOLOG ASLB-RELATED"/>
    <property type="match status" value="1"/>
</dbReference>
<dbReference type="GO" id="GO:0016491">
    <property type="term" value="F:oxidoreductase activity"/>
    <property type="evidence" value="ECO:0007669"/>
    <property type="project" value="InterPro"/>
</dbReference>
<reference evidence="8" key="1">
    <citation type="journal article" date="2015" name="Genome Announc.">
        <title>Draft Genome Sequence of Bacteroidales Strain TBC1, a Novel Isolate from a Methanogenic Wastewater Treatment System.</title>
        <authorList>
            <person name="Tourlousse D.M."/>
            <person name="Matsuura N."/>
            <person name="Sun L."/>
            <person name="Toyonaga M."/>
            <person name="Kuroda K."/>
            <person name="Ohashi A."/>
            <person name="Cruz R."/>
            <person name="Yamaguchi T."/>
            <person name="Sekiguchi Y."/>
        </authorList>
    </citation>
    <scope>NUCLEOTIDE SEQUENCE [LARGE SCALE GENOMIC DNA]</scope>
    <source>
        <strain evidence="8">TBC1</strain>
    </source>
</reference>
<evidence type="ECO:0000256" key="1">
    <source>
        <dbReference type="ARBA" id="ARBA00001966"/>
    </source>
</evidence>
<dbReference type="EMBL" id="DF968182">
    <property type="protein sequence ID" value="GAP43782.1"/>
    <property type="molecule type" value="Genomic_DNA"/>
</dbReference>
<proteinExistence type="inferred from homology"/>
<keyword evidence="2" id="KW-0949">S-adenosyl-L-methionine</keyword>
<evidence type="ECO:0000256" key="3">
    <source>
        <dbReference type="ARBA" id="ARBA00022723"/>
    </source>
</evidence>
<feature type="domain" description="Radical SAM core" evidence="7">
    <location>
        <begin position="85"/>
        <end position="310"/>
    </location>
</feature>
<dbReference type="STRING" id="1678841.TBC1_111940"/>
<keyword evidence="3" id="KW-0479">Metal-binding</keyword>
<dbReference type="CDD" id="cd01335">
    <property type="entry name" value="Radical_SAM"/>
    <property type="match status" value="1"/>
</dbReference>
<evidence type="ECO:0000256" key="4">
    <source>
        <dbReference type="ARBA" id="ARBA00023004"/>
    </source>
</evidence>
<dbReference type="OrthoDB" id="9808591at2"/>
<accession>A0A0S7C2Y4</accession>
<evidence type="ECO:0000256" key="6">
    <source>
        <dbReference type="ARBA" id="ARBA00023601"/>
    </source>
</evidence>
<evidence type="ECO:0000256" key="2">
    <source>
        <dbReference type="ARBA" id="ARBA00022691"/>
    </source>
</evidence>
<dbReference type="Proteomes" id="UP000053091">
    <property type="component" value="Unassembled WGS sequence"/>
</dbReference>
<dbReference type="InterPro" id="IPR023867">
    <property type="entry name" value="Sulphatase_maturase_rSAM"/>
</dbReference>
<organism evidence="8">
    <name type="scientific">Lentimicrobium saccharophilum</name>
    <dbReference type="NCBI Taxonomy" id="1678841"/>
    <lineage>
        <taxon>Bacteria</taxon>
        <taxon>Pseudomonadati</taxon>
        <taxon>Bacteroidota</taxon>
        <taxon>Bacteroidia</taxon>
        <taxon>Bacteroidales</taxon>
        <taxon>Lentimicrobiaceae</taxon>
        <taxon>Lentimicrobium</taxon>
    </lineage>
</organism>
<comment type="similarity">
    <text evidence="6">Belongs to the radical SAM superfamily. Anaerobic sulfatase-maturating enzyme family.</text>
</comment>
<dbReference type="InterPro" id="IPR058240">
    <property type="entry name" value="rSAM_sf"/>
</dbReference>